<name>A0AAV8U722_9ROSI</name>
<evidence type="ECO:0000313" key="3">
    <source>
        <dbReference type="Proteomes" id="UP001159364"/>
    </source>
</evidence>
<accession>A0AAV8U722</accession>
<proteinExistence type="predicted"/>
<keyword evidence="1" id="KW-1133">Transmembrane helix</keyword>
<gene>
    <name evidence="2" type="ORF">K2173_009420</name>
</gene>
<reference evidence="2 3" key="1">
    <citation type="submission" date="2021-09" db="EMBL/GenBank/DDBJ databases">
        <title>Genomic insights and catalytic innovation underlie evolution of tropane alkaloids biosynthesis.</title>
        <authorList>
            <person name="Wang Y.-J."/>
            <person name="Tian T."/>
            <person name="Huang J.-P."/>
            <person name="Huang S.-X."/>
        </authorList>
    </citation>
    <scope>NUCLEOTIDE SEQUENCE [LARGE SCALE GENOMIC DNA]</scope>
    <source>
        <strain evidence="2">KIB-2018</strain>
        <tissue evidence="2">Leaf</tissue>
    </source>
</reference>
<feature type="transmembrane region" description="Helical" evidence="1">
    <location>
        <begin position="42"/>
        <end position="68"/>
    </location>
</feature>
<dbReference type="AlphaFoldDB" id="A0AAV8U722"/>
<comment type="caution">
    <text evidence="2">The sequence shown here is derived from an EMBL/GenBank/DDBJ whole genome shotgun (WGS) entry which is preliminary data.</text>
</comment>
<protein>
    <submittedName>
        <fullName evidence="2">Uncharacterized protein</fullName>
    </submittedName>
</protein>
<organism evidence="2 3">
    <name type="scientific">Erythroxylum novogranatense</name>
    <dbReference type="NCBI Taxonomy" id="1862640"/>
    <lineage>
        <taxon>Eukaryota</taxon>
        <taxon>Viridiplantae</taxon>
        <taxon>Streptophyta</taxon>
        <taxon>Embryophyta</taxon>
        <taxon>Tracheophyta</taxon>
        <taxon>Spermatophyta</taxon>
        <taxon>Magnoliopsida</taxon>
        <taxon>eudicotyledons</taxon>
        <taxon>Gunneridae</taxon>
        <taxon>Pentapetalae</taxon>
        <taxon>rosids</taxon>
        <taxon>fabids</taxon>
        <taxon>Malpighiales</taxon>
        <taxon>Erythroxylaceae</taxon>
        <taxon>Erythroxylum</taxon>
    </lineage>
</organism>
<dbReference type="EMBL" id="JAIWQS010000001">
    <property type="protein sequence ID" value="KAJ8773989.1"/>
    <property type="molecule type" value="Genomic_DNA"/>
</dbReference>
<evidence type="ECO:0000256" key="1">
    <source>
        <dbReference type="SAM" id="Phobius"/>
    </source>
</evidence>
<keyword evidence="1" id="KW-0472">Membrane</keyword>
<sequence length="81" mass="8998">MGSVCCYILRTIEGIHDSYSLTLSFLGLRIGVITSVDAHQSLYLLLVMLFFNPVTTATCILILIAGMLNKSYPTFSLMEFD</sequence>
<keyword evidence="3" id="KW-1185">Reference proteome</keyword>
<keyword evidence="1" id="KW-0812">Transmembrane</keyword>
<dbReference type="Proteomes" id="UP001159364">
    <property type="component" value="Linkage Group LG01"/>
</dbReference>
<evidence type="ECO:0000313" key="2">
    <source>
        <dbReference type="EMBL" id="KAJ8773989.1"/>
    </source>
</evidence>